<protein>
    <submittedName>
        <fullName evidence="1">Macrocin O-methyltransferase</fullName>
        <ecNumber evidence="1">2.1.1.101</ecNumber>
    </submittedName>
</protein>
<dbReference type="EMBL" id="CP036280">
    <property type="protein sequence ID" value="QDU71676.1"/>
    <property type="molecule type" value="Genomic_DNA"/>
</dbReference>
<dbReference type="GO" id="GO:0030769">
    <property type="term" value="F:macrocin O-methyltransferase activity"/>
    <property type="evidence" value="ECO:0007669"/>
    <property type="project" value="UniProtKB-EC"/>
</dbReference>
<dbReference type="OrthoDB" id="149130at2"/>
<keyword evidence="2" id="KW-1185">Reference proteome</keyword>
<sequence length="235" mass="26850">MLNRLRRRCVRTYKRLTAPRVITNVRAEAITYLEDLALIDLTRFVRQLERTGVQGDLIEAGCALGGSAIVIAHAKQPDRTLRVYDVFGMIPPPSDKDGQDVHERYEVISSGQSEGLDGQEYYGYRDNLLDEVRSNFNRHGIELERHNVHLVKGLFQDTMNFDQPIALAHVDGDWYESVRTCLDRISPHLAPGGRIVIDDYEAYTGCRTAVDEFMQQNAAKFRTEQHARLHIVRNP</sequence>
<dbReference type="PANTHER" id="PTHR40036:SF1">
    <property type="entry name" value="MACROCIN O-METHYLTRANSFERASE"/>
    <property type="match status" value="1"/>
</dbReference>
<dbReference type="GO" id="GO:0032259">
    <property type="term" value="P:methylation"/>
    <property type="evidence" value="ECO:0007669"/>
    <property type="project" value="UniProtKB-KW"/>
</dbReference>
<dbReference type="InterPro" id="IPR029063">
    <property type="entry name" value="SAM-dependent_MTases_sf"/>
</dbReference>
<evidence type="ECO:0000313" key="1">
    <source>
        <dbReference type="EMBL" id="QDU71676.1"/>
    </source>
</evidence>
<dbReference type="Proteomes" id="UP000320386">
    <property type="component" value="Chromosome"/>
</dbReference>
<name>A0A518BXJ3_9BACT</name>
<keyword evidence="1" id="KW-0489">Methyltransferase</keyword>
<reference evidence="1 2" key="1">
    <citation type="submission" date="2019-02" db="EMBL/GenBank/DDBJ databases">
        <title>Deep-cultivation of Planctomycetes and their phenomic and genomic characterization uncovers novel biology.</title>
        <authorList>
            <person name="Wiegand S."/>
            <person name="Jogler M."/>
            <person name="Boedeker C."/>
            <person name="Pinto D."/>
            <person name="Vollmers J."/>
            <person name="Rivas-Marin E."/>
            <person name="Kohn T."/>
            <person name="Peeters S.H."/>
            <person name="Heuer A."/>
            <person name="Rast P."/>
            <person name="Oberbeckmann S."/>
            <person name="Bunk B."/>
            <person name="Jeske O."/>
            <person name="Meyerdierks A."/>
            <person name="Storesund J.E."/>
            <person name="Kallscheuer N."/>
            <person name="Luecker S."/>
            <person name="Lage O.M."/>
            <person name="Pohl T."/>
            <person name="Merkel B.J."/>
            <person name="Hornburger P."/>
            <person name="Mueller R.-W."/>
            <person name="Bruemmer F."/>
            <person name="Labrenz M."/>
            <person name="Spormann A.M."/>
            <person name="Op den Camp H."/>
            <person name="Overmann J."/>
            <person name="Amann R."/>
            <person name="Jetten M.S.M."/>
            <person name="Mascher T."/>
            <person name="Medema M.H."/>
            <person name="Devos D.P."/>
            <person name="Kaster A.-K."/>
            <person name="Ovreas L."/>
            <person name="Rohde M."/>
            <person name="Galperin M.Y."/>
            <person name="Jogler C."/>
        </authorList>
    </citation>
    <scope>NUCLEOTIDE SEQUENCE [LARGE SCALE GENOMIC DNA]</scope>
    <source>
        <strain evidence="1 2">Pan265</strain>
    </source>
</reference>
<dbReference type="RefSeq" id="WP_145445848.1">
    <property type="nucleotide sequence ID" value="NZ_CP036280.1"/>
</dbReference>
<dbReference type="KEGG" id="mcad:Pan265_15280"/>
<gene>
    <name evidence="1" type="primary">tylF</name>
    <name evidence="1" type="ORF">Pan265_15280</name>
</gene>
<dbReference type="PANTHER" id="PTHR40036">
    <property type="entry name" value="MACROCIN O-METHYLTRANSFERASE"/>
    <property type="match status" value="1"/>
</dbReference>
<dbReference type="Pfam" id="PF05711">
    <property type="entry name" value="TylF"/>
    <property type="match status" value="1"/>
</dbReference>
<dbReference type="AlphaFoldDB" id="A0A518BXJ3"/>
<dbReference type="InterPro" id="IPR008884">
    <property type="entry name" value="TylF_MeTrfase"/>
</dbReference>
<proteinExistence type="predicted"/>
<accession>A0A518BXJ3</accession>
<dbReference type="Gene3D" id="3.40.50.150">
    <property type="entry name" value="Vaccinia Virus protein VP39"/>
    <property type="match status" value="1"/>
</dbReference>
<organism evidence="1 2">
    <name type="scientific">Mucisphaera calidilacus</name>
    <dbReference type="NCBI Taxonomy" id="2527982"/>
    <lineage>
        <taxon>Bacteria</taxon>
        <taxon>Pseudomonadati</taxon>
        <taxon>Planctomycetota</taxon>
        <taxon>Phycisphaerae</taxon>
        <taxon>Phycisphaerales</taxon>
        <taxon>Phycisphaeraceae</taxon>
        <taxon>Mucisphaera</taxon>
    </lineage>
</organism>
<evidence type="ECO:0000313" key="2">
    <source>
        <dbReference type="Proteomes" id="UP000320386"/>
    </source>
</evidence>
<keyword evidence="1" id="KW-0808">Transferase</keyword>
<dbReference type="SUPFAM" id="SSF53335">
    <property type="entry name" value="S-adenosyl-L-methionine-dependent methyltransferases"/>
    <property type="match status" value="1"/>
</dbReference>
<dbReference type="EC" id="2.1.1.101" evidence="1"/>